<dbReference type="Gene3D" id="3.40.50.720">
    <property type="entry name" value="NAD(P)-binding Rossmann-like Domain"/>
    <property type="match status" value="1"/>
</dbReference>
<dbReference type="EMBL" id="JADOGI010000058">
    <property type="protein sequence ID" value="MBF8188063.1"/>
    <property type="molecule type" value="Genomic_DNA"/>
</dbReference>
<dbReference type="Proteomes" id="UP000605361">
    <property type="component" value="Unassembled WGS sequence"/>
</dbReference>
<accession>A0A931F211</accession>
<evidence type="ECO:0008006" key="5">
    <source>
        <dbReference type="Google" id="ProtNLM"/>
    </source>
</evidence>
<reference evidence="3" key="1">
    <citation type="submission" date="2020-11" db="EMBL/GenBank/DDBJ databases">
        <title>Whole-genome analyses of Nonomuraea sp. K274.</title>
        <authorList>
            <person name="Veyisoglu A."/>
        </authorList>
    </citation>
    <scope>NUCLEOTIDE SEQUENCE</scope>
    <source>
        <strain evidence="3">K274</strain>
    </source>
</reference>
<protein>
    <recommendedName>
        <fullName evidence="5">Short subunit dehydrogenase</fullName>
    </recommendedName>
</protein>
<name>A0A931F211_9ACTN</name>
<evidence type="ECO:0000313" key="4">
    <source>
        <dbReference type="Proteomes" id="UP000605361"/>
    </source>
</evidence>
<dbReference type="PANTHER" id="PTHR43899:SF13">
    <property type="entry name" value="RH59310P"/>
    <property type="match status" value="1"/>
</dbReference>
<comment type="similarity">
    <text evidence="1">Belongs to the short-chain dehydrogenases/reductases (SDR) family.</text>
</comment>
<dbReference type="GO" id="GO:0016491">
    <property type="term" value="F:oxidoreductase activity"/>
    <property type="evidence" value="ECO:0007669"/>
    <property type="project" value="UniProtKB-KW"/>
</dbReference>
<evidence type="ECO:0000256" key="1">
    <source>
        <dbReference type="ARBA" id="ARBA00006484"/>
    </source>
</evidence>
<evidence type="ECO:0000313" key="3">
    <source>
        <dbReference type="EMBL" id="MBF8188063.1"/>
    </source>
</evidence>
<evidence type="ECO:0000256" key="2">
    <source>
        <dbReference type="ARBA" id="ARBA00023002"/>
    </source>
</evidence>
<gene>
    <name evidence="3" type="ORF">ITP53_20455</name>
</gene>
<sequence length="104" mass="10965">MKDLRNKYGQYAVVTGASAGVGAEFATRLAANGLSLVLVAEHRDRGIAGALIAYPSINVAEDHLQVITARADPREAQKVVMLGAVGSVNIKAVDPAPRRPHRGH</sequence>
<dbReference type="SUPFAM" id="SSF51735">
    <property type="entry name" value="NAD(P)-binding Rossmann-fold domains"/>
    <property type="match status" value="1"/>
</dbReference>
<dbReference type="RefSeq" id="WP_195897019.1">
    <property type="nucleotide sequence ID" value="NZ_JADOGI010000058.1"/>
</dbReference>
<dbReference type="InterPro" id="IPR051019">
    <property type="entry name" value="VLCFA-Steroid_DH"/>
</dbReference>
<dbReference type="InterPro" id="IPR036291">
    <property type="entry name" value="NAD(P)-bd_dom_sf"/>
</dbReference>
<comment type="caution">
    <text evidence="3">The sequence shown here is derived from an EMBL/GenBank/DDBJ whole genome shotgun (WGS) entry which is preliminary data.</text>
</comment>
<keyword evidence="4" id="KW-1185">Reference proteome</keyword>
<proteinExistence type="inferred from homology"/>
<dbReference type="PANTHER" id="PTHR43899">
    <property type="entry name" value="RH59310P"/>
    <property type="match status" value="1"/>
</dbReference>
<dbReference type="AlphaFoldDB" id="A0A931F211"/>
<keyword evidence="2" id="KW-0560">Oxidoreductase</keyword>
<organism evidence="3 4">
    <name type="scientific">Nonomuraea cypriaca</name>
    <dbReference type="NCBI Taxonomy" id="1187855"/>
    <lineage>
        <taxon>Bacteria</taxon>
        <taxon>Bacillati</taxon>
        <taxon>Actinomycetota</taxon>
        <taxon>Actinomycetes</taxon>
        <taxon>Streptosporangiales</taxon>
        <taxon>Streptosporangiaceae</taxon>
        <taxon>Nonomuraea</taxon>
    </lineage>
</organism>